<accession>A0A229UHX8</accession>
<comment type="PTM">
    <text evidence="6">Binds 1 heme c group covalently per subunit.</text>
</comment>
<dbReference type="AlphaFoldDB" id="A0A229UHX8"/>
<dbReference type="InterPro" id="IPR051811">
    <property type="entry name" value="Cytochrome_c550/c551-like"/>
</dbReference>
<evidence type="ECO:0000259" key="8">
    <source>
        <dbReference type="PROSITE" id="PS51007"/>
    </source>
</evidence>
<dbReference type="Proteomes" id="UP000215509">
    <property type="component" value="Unassembled WGS sequence"/>
</dbReference>
<dbReference type="Gene3D" id="1.10.760.10">
    <property type="entry name" value="Cytochrome c-like domain"/>
    <property type="match status" value="1"/>
</dbReference>
<keyword evidence="3 7" id="KW-0479">Metal-binding</keyword>
<evidence type="ECO:0000256" key="2">
    <source>
        <dbReference type="ARBA" id="ARBA00022617"/>
    </source>
</evidence>
<dbReference type="GO" id="GO:0016020">
    <property type="term" value="C:membrane"/>
    <property type="evidence" value="ECO:0007669"/>
    <property type="project" value="InterPro"/>
</dbReference>
<dbReference type="PANTHER" id="PTHR37823">
    <property type="entry name" value="CYTOCHROME C-553-LIKE"/>
    <property type="match status" value="1"/>
</dbReference>
<evidence type="ECO:0000256" key="5">
    <source>
        <dbReference type="ARBA" id="ARBA00023004"/>
    </source>
</evidence>
<feature type="binding site" description="axial binding residue" evidence="7">
    <location>
        <position position="98"/>
    </location>
    <ligand>
        <name>heme c</name>
        <dbReference type="ChEBI" id="CHEBI:61717"/>
    </ligand>
    <ligandPart>
        <name>Fe</name>
        <dbReference type="ChEBI" id="CHEBI:18248"/>
    </ligandPart>
</feature>
<dbReference type="OrthoDB" id="7933886at2"/>
<feature type="binding site" description="covalent" evidence="6">
    <location>
        <position position="59"/>
    </location>
    <ligand>
        <name>heme c</name>
        <dbReference type="ChEBI" id="CHEBI:61717"/>
    </ligand>
</feature>
<dbReference type="Pfam" id="PF13442">
    <property type="entry name" value="Cytochrome_CBB3"/>
    <property type="match status" value="1"/>
</dbReference>
<keyword evidence="4" id="KW-0249">Electron transport</keyword>
<dbReference type="GO" id="GO:0005506">
    <property type="term" value="F:iron ion binding"/>
    <property type="evidence" value="ECO:0007669"/>
    <property type="project" value="InterPro"/>
</dbReference>
<dbReference type="InterPro" id="IPR012218">
    <property type="entry name" value="Cyt_c_BACSU-c550-type"/>
</dbReference>
<evidence type="ECO:0000313" key="9">
    <source>
        <dbReference type="EMBL" id="OXM83038.1"/>
    </source>
</evidence>
<dbReference type="EMBL" id="NMQW01000052">
    <property type="protein sequence ID" value="OXM83038.1"/>
    <property type="molecule type" value="Genomic_DNA"/>
</dbReference>
<evidence type="ECO:0000256" key="6">
    <source>
        <dbReference type="PIRSR" id="PIRSR000025-1"/>
    </source>
</evidence>
<dbReference type="PANTHER" id="PTHR37823:SF4">
    <property type="entry name" value="MENAQUINOL-CYTOCHROME C REDUCTASE CYTOCHROME B_C SUBUNIT"/>
    <property type="match status" value="1"/>
</dbReference>
<evidence type="ECO:0000256" key="4">
    <source>
        <dbReference type="ARBA" id="ARBA00022982"/>
    </source>
</evidence>
<reference evidence="9 10" key="1">
    <citation type="submission" date="2017-07" db="EMBL/GenBank/DDBJ databases">
        <title>Genome sequencing and assembly of Paenibacillus rigui.</title>
        <authorList>
            <person name="Mayilraj S."/>
        </authorList>
    </citation>
    <scope>NUCLEOTIDE SEQUENCE [LARGE SCALE GENOMIC DNA]</scope>
    <source>
        <strain evidence="9 10">JCM 16352</strain>
    </source>
</reference>
<comment type="caution">
    <text evidence="9">The sequence shown here is derived from an EMBL/GenBank/DDBJ whole genome shotgun (WGS) entry which is preliminary data.</text>
</comment>
<proteinExistence type="predicted"/>
<keyword evidence="10" id="KW-1185">Reference proteome</keyword>
<dbReference type="RefSeq" id="WP_094018135.1">
    <property type="nucleotide sequence ID" value="NZ_NMQW01000052.1"/>
</dbReference>
<evidence type="ECO:0000256" key="1">
    <source>
        <dbReference type="ARBA" id="ARBA00022448"/>
    </source>
</evidence>
<feature type="binding site" description="covalent" evidence="6">
    <location>
        <position position="62"/>
    </location>
    <ligand>
        <name>heme c</name>
        <dbReference type="ChEBI" id="CHEBI:61717"/>
    </ligand>
</feature>
<sequence length="121" mass="13065">MYKWIMSILLGAACVVGLGVLFMQTAERQGQTKQEASAPALPDTPLNIQAAEASYKQSCISCHGNDLAGKIGPNLQKAGSKLSDQQLYTIIQNGRGGMPAFKNTLKDDEIINLAKWLAEKK</sequence>
<keyword evidence="5 7" id="KW-0408">Iron</keyword>
<dbReference type="InterPro" id="IPR009056">
    <property type="entry name" value="Cyt_c-like_dom"/>
</dbReference>
<evidence type="ECO:0000256" key="7">
    <source>
        <dbReference type="PIRSR" id="PIRSR000025-2"/>
    </source>
</evidence>
<dbReference type="PIRSF" id="PIRSF000025">
    <property type="entry name" value="Cytc_Bsub_c550"/>
    <property type="match status" value="1"/>
</dbReference>
<dbReference type="SUPFAM" id="SSF46626">
    <property type="entry name" value="Cytochrome c"/>
    <property type="match status" value="1"/>
</dbReference>
<dbReference type="GO" id="GO:0009055">
    <property type="term" value="F:electron transfer activity"/>
    <property type="evidence" value="ECO:0007669"/>
    <property type="project" value="InterPro"/>
</dbReference>
<feature type="domain" description="Cytochrome c" evidence="8">
    <location>
        <begin position="46"/>
        <end position="121"/>
    </location>
</feature>
<gene>
    <name evidence="9" type="ORF">CF651_27890</name>
</gene>
<name>A0A229UHX8_9BACL</name>
<organism evidence="9 10">
    <name type="scientific">Paenibacillus rigui</name>
    <dbReference type="NCBI Taxonomy" id="554312"/>
    <lineage>
        <taxon>Bacteria</taxon>
        <taxon>Bacillati</taxon>
        <taxon>Bacillota</taxon>
        <taxon>Bacilli</taxon>
        <taxon>Bacillales</taxon>
        <taxon>Paenibacillaceae</taxon>
        <taxon>Paenibacillus</taxon>
    </lineage>
</organism>
<dbReference type="InterPro" id="IPR036909">
    <property type="entry name" value="Cyt_c-like_dom_sf"/>
</dbReference>
<feature type="binding site" description="axial binding residue" evidence="7">
    <location>
        <position position="63"/>
    </location>
    <ligand>
        <name>heme c</name>
        <dbReference type="ChEBI" id="CHEBI:61717"/>
    </ligand>
    <ligandPart>
        <name>Fe</name>
        <dbReference type="ChEBI" id="CHEBI:18248"/>
    </ligandPart>
</feature>
<evidence type="ECO:0000313" key="10">
    <source>
        <dbReference type="Proteomes" id="UP000215509"/>
    </source>
</evidence>
<evidence type="ECO:0000256" key="3">
    <source>
        <dbReference type="ARBA" id="ARBA00022723"/>
    </source>
</evidence>
<dbReference type="GO" id="GO:0020037">
    <property type="term" value="F:heme binding"/>
    <property type="evidence" value="ECO:0007669"/>
    <property type="project" value="InterPro"/>
</dbReference>
<keyword evidence="1" id="KW-0813">Transport</keyword>
<protein>
    <submittedName>
        <fullName evidence="9">Cytochrome C</fullName>
    </submittedName>
</protein>
<dbReference type="PROSITE" id="PS51007">
    <property type="entry name" value="CYTC"/>
    <property type="match status" value="1"/>
</dbReference>
<keyword evidence="2 6" id="KW-0349">Heme</keyword>